<accession>A0ABV2BWR3</accession>
<evidence type="ECO:0000256" key="2">
    <source>
        <dbReference type="ARBA" id="ARBA00023276"/>
    </source>
</evidence>
<comment type="caution">
    <text evidence="5">The sequence shown here is derived from an EMBL/GenBank/DDBJ whole genome shotgun (WGS) entry which is preliminary data.</text>
</comment>
<evidence type="ECO:0000259" key="4">
    <source>
        <dbReference type="Pfam" id="PF14870"/>
    </source>
</evidence>
<feature type="transmembrane region" description="Helical" evidence="3">
    <location>
        <begin position="9"/>
        <end position="27"/>
    </location>
</feature>
<feature type="domain" description="Photosynthesis system II assembly factor Ycf48/Hcf136-like" evidence="4">
    <location>
        <begin position="75"/>
        <end position="123"/>
    </location>
</feature>
<keyword evidence="3" id="KW-0472">Membrane</keyword>
<gene>
    <name evidence="5" type="ORF">ABVT43_12650</name>
</gene>
<dbReference type="EMBL" id="JBEVCJ010000015">
    <property type="protein sequence ID" value="MET1255982.1"/>
    <property type="molecule type" value="Genomic_DNA"/>
</dbReference>
<keyword evidence="6" id="KW-1185">Reference proteome</keyword>
<dbReference type="InterPro" id="IPR028203">
    <property type="entry name" value="PSII_CF48-like_dom"/>
</dbReference>
<dbReference type="Pfam" id="PF14870">
    <property type="entry name" value="PSII_BNR"/>
    <property type="match status" value="2"/>
</dbReference>
<keyword evidence="1" id="KW-0602">Photosynthesis</keyword>
<keyword evidence="3" id="KW-1133">Transmembrane helix</keyword>
<sequence length="327" mass="36499">MLAQLTCHLLRVFIMIIIGVITLESFADQAQDKSSFAAPKAKERLLMDIKQLASGRLITVGERGHILVSDDQGNSWQQKTVHTQALLTKLFFVNEKLGWAVGHQQTILVSRDGGESWQIQHTANDVSQPALFDVWFSDEQNGFAVGAYGLYLATEDGGQSWQPIYQERLADDEIGLPHFYSISYDKQTRQLFMAGELGFLAKSIDKGQTWEKLTSPYHGSFFNIASLENGHLMVMGLRGHLFRSTDSGENWQPIETNTISGLQELTQLDDKQIIIVGSDGTLLISDDVGENFKLRQRSDRVHLAHALKTLDGKILLVGVEGIMPLEQ</sequence>
<proteinExistence type="predicted"/>
<organism evidence="5 6">
    <name type="scientific">Aliikangiella maris</name>
    <dbReference type="NCBI Taxonomy" id="3162458"/>
    <lineage>
        <taxon>Bacteria</taxon>
        <taxon>Pseudomonadati</taxon>
        <taxon>Pseudomonadota</taxon>
        <taxon>Gammaproteobacteria</taxon>
        <taxon>Oceanospirillales</taxon>
        <taxon>Pleioneaceae</taxon>
        <taxon>Aliikangiella</taxon>
    </lineage>
</organism>
<dbReference type="CDD" id="cd15482">
    <property type="entry name" value="Sialidase_non-viral"/>
    <property type="match status" value="1"/>
</dbReference>
<evidence type="ECO:0000256" key="1">
    <source>
        <dbReference type="ARBA" id="ARBA00022531"/>
    </source>
</evidence>
<evidence type="ECO:0000313" key="5">
    <source>
        <dbReference type="EMBL" id="MET1255982.1"/>
    </source>
</evidence>
<dbReference type="Proteomes" id="UP001548189">
    <property type="component" value="Unassembled WGS sequence"/>
</dbReference>
<protein>
    <submittedName>
        <fullName evidence="5">YCF48-related protein</fullName>
    </submittedName>
</protein>
<dbReference type="SUPFAM" id="SSF110296">
    <property type="entry name" value="Oligoxyloglucan reducing end-specific cellobiohydrolase"/>
    <property type="match status" value="1"/>
</dbReference>
<dbReference type="RefSeq" id="WP_353896567.1">
    <property type="nucleotide sequence ID" value="NZ_JBEVCJ010000015.1"/>
</dbReference>
<dbReference type="InterPro" id="IPR015943">
    <property type="entry name" value="WD40/YVTN_repeat-like_dom_sf"/>
</dbReference>
<dbReference type="Gene3D" id="2.130.10.10">
    <property type="entry name" value="YVTN repeat-like/Quinoprotein amine dehydrogenase"/>
    <property type="match status" value="2"/>
</dbReference>
<keyword evidence="3" id="KW-0812">Transmembrane</keyword>
<dbReference type="PANTHER" id="PTHR47199:SF2">
    <property type="entry name" value="PHOTOSYSTEM II STABILITY_ASSEMBLY FACTOR HCF136, CHLOROPLASTIC"/>
    <property type="match status" value="1"/>
</dbReference>
<feature type="domain" description="Photosynthesis system II assembly factor Ycf48/Hcf136-like" evidence="4">
    <location>
        <begin position="129"/>
        <end position="265"/>
    </location>
</feature>
<dbReference type="PANTHER" id="PTHR47199">
    <property type="entry name" value="PHOTOSYSTEM II STABILITY/ASSEMBLY FACTOR HCF136, CHLOROPLASTIC"/>
    <property type="match status" value="1"/>
</dbReference>
<keyword evidence="2" id="KW-0604">Photosystem II</keyword>
<evidence type="ECO:0000256" key="3">
    <source>
        <dbReference type="SAM" id="Phobius"/>
    </source>
</evidence>
<evidence type="ECO:0000313" key="6">
    <source>
        <dbReference type="Proteomes" id="UP001548189"/>
    </source>
</evidence>
<reference evidence="5 6" key="1">
    <citation type="submission" date="2024-06" db="EMBL/GenBank/DDBJ databases">
        <authorList>
            <person name="Li F."/>
        </authorList>
    </citation>
    <scope>NUCLEOTIDE SEQUENCE [LARGE SCALE GENOMIC DNA]</scope>
    <source>
        <strain evidence="5 6">GXAS 311</strain>
    </source>
</reference>
<name>A0ABV2BWR3_9GAMM</name>